<accession>A0ACC1CP72</accession>
<protein>
    <submittedName>
        <fullName evidence="1">Uncharacterized protein</fullName>
    </submittedName>
</protein>
<proteinExistence type="predicted"/>
<evidence type="ECO:0000313" key="2">
    <source>
        <dbReference type="Proteomes" id="UP000824533"/>
    </source>
</evidence>
<comment type="caution">
    <text evidence="1">The sequence shown here is derived from an EMBL/GenBank/DDBJ whole genome shotgun (WGS) entry which is preliminary data.</text>
</comment>
<organism evidence="1 2">
    <name type="scientific">Dendrolimus kikuchii</name>
    <dbReference type="NCBI Taxonomy" id="765133"/>
    <lineage>
        <taxon>Eukaryota</taxon>
        <taxon>Metazoa</taxon>
        <taxon>Ecdysozoa</taxon>
        <taxon>Arthropoda</taxon>
        <taxon>Hexapoda</taxon>
        <taxon>Insecta</taxon>
        <taxon>Pterygota</taxon>
        <taxon>Neoptera</taxon>
        <taxon>Endopterygota</taxon>
        <taxon>Lepidoptera</taxon>
        <taxon>Glossata</taxon>
        <taxon>Ditrysia</taxon>
        <taxon>Bombycoidea</taxon>
        <taxon>Lasiocampidae</taxon>
        <taxon>Dendrolimus</taxon>
    </lineage>
</organism>
<name>A0ACC1CP72_9NEOP</name>
<dbReference type="EMBL" id="CM034406">
    <property type="protein sequence ID" value="KAJ0173256.1"/>
    <property type="molecule type" value="Genomic_DNA"/>
</dbReference>
<evidence type="ECO:0000313" key="1">
    <source>
        <dbReference type="EMBL" id="KAJ0173256.1"/>
    </source>
</evidence>
<keyword evidence="2" id="KW-1185">Reference proteome</keyword>
<reference evidence="1 2" key="1">
    <citation type="journal article" date="2021" name="Front. Genet.">
        <title>Chromosome-Level Genome Assembly Reveals Significant Gene Expansion in the Toll and IMD Signaling Pathways of Dendrolimus kikuchii.</title>
        <authorList>
            <person name="Zhou J."/>
            <person name="Wu P."/>
            <person name="Xiong Z."/>
            <person name="Liu N."/>
            <person name="Zhao N."/>
            <person name="Ji M."/>
            <person name="Qiu Y."/>
            <person name="Yang B."/>
        </authorList>
    </citation>
    <scope>NUCLEOTIDE SEQUENCE [LARGE SCALE GENOMIC DNA]</scope>
    <source>
        <strain evidence="1">Ann1</strain>
    </source>
</reference>
<sequence>MTHITTPTLNLNKLDNIENNIQLMHLTSITVTPTLDQRLTQMRIKTGSLGLIEQSRCVHLRNDARRNRQDNNMVAQRRRPQIWYLARYL</sequence>
<gene>
    <name evidence="1" type="ORF">K1T71_011432</name>
</gene>
<dbReference type="Proteomes" id="UP000824533">
    <property type="component" value="Linkage Group LG20"/>
</dbReference>